<keyword evidence="3" id="KW-0804">Transcription</keyword>
<evidence type="ECO:0000256" key="1">
    <source>
        <dbReference type="ARBA" id="ARBA00023015"/>
    </source>
</evidence>
<organism evidence="5 6">
    <name type="scientific">Hwanghaeella grinnelliae</name>
    <dbReference type="NCBI Taxonomy" id="2500179"/>
    <lineage>
        <taxon>Bacteria</taxon>
        <taxon>Pseudomonadati</taxon>
        <taxon>Pseudomonadota</taxon>
        <taxon>Alphaproteobacteria</taxon>
        <taxon>Rhodospirillales</taxon>
        <taxon>Rhodospirillaceae</taxon>
        <taxon>Hwanghaeella</taxon>
    </lineage>
</organism>
<keyword evidence="2" id="KW-0238">DNA-binding</keyword>
<evidence type="ECO:0000313" key="5">
    <source>
        <dbReference type="EMBL" id="RVU36016.1"/>
    </source>
</evidence>
<dbReference type="SMART" id="SM00342">
    <property type="entry name" value="HTH_ARAC"/>
    <property type="match status" value="1"/>
</dbReference>
<comment type="caution">
    <text evidence="5">The sequence shown here is derived from an EMBL/GenBank/DDBJ whole genome shotgun (WGS) entry which is preliminary data.</text>
</comment>
<dbReference type="PROSITE" id="PS01124">
    <property type="entry name" value="HTH_ARAC_FAMILY_2"/>
    <property type="match status" value="1"/>
</dbReference>
<name>A0A3S2Z889_9PROT</name>
<reference evidence="6" key="1">
    <citation type="submission" date="2019-01" db="EMBL/GenBank/DDBJ databases">
        <title>Gri0909 isolated from a small marine red alga.</title>
        <authorList>
            <person name="Kim J."/>
            <person name="Jeong S.E."/>
            <person name="Jeon C.O."/>
        </authorList>
    </citation>
    <scope>NUCLEOTIDE SEQUENCE [LARGE SCALE GENOMIC DNA]</scope>
    <source>
        <strain evidence="6">Gri0909</strain>
    </source>
</reference>
<dbReference type="Gene3D" id="1.10.10.60">
    <property type="entry name" value="Homeodomain-like"/>
    <property type="match status" value="2"/>
</dbReference>
<evidence type="ECO:0000256" key="2">
    <source>
        <dbReference type="ARBA" id="ARBA00023125"/>
    </source>
</evidence>
<dbReference type="EMBL" id="SADE01000002">
    <property type="protein sequence ID" value="RVU36016.1"/>
    <property type="molecule type" value="Genomic_DNA"/>
</dbReference>
<dbReference type="Pfam" id="PF12833">
    <property type="entry name" value="HTH_18"/>
    <property type="match status" value="1"/>
</dbReference>
<sequence>MGYVDFVMMDGCASKGTAAPAVQPETGQLVDTLTLPLDDRTPWQGERYEFDGGTITLRARGPFELYFRSPEMDLISFSLDQPGDVLVSVNGEEIRKRTLMPGHAHFHPAGSKVYVRLDEGDMQIVTVALPSSVRREMLRQLGWQDVPSMSITNLQTPMTEALGNRLRDFIRSRPKGASMVAVTLATSALHDMLLAVSRVHSGQNAGPMSGETSPIQKALDFIDSNLHRDVSLSEIAHVASKSPFHFARIFKDALGVTPVAYVIEKRVERSKALLRQSDLPISVIATRCGFNSQSHYCRTFRRLENRTPREYRRSR</sequence>
<evidence type="ECO:0000256" key="3">
    <source>
        <dbReference type="ARBA" id="ARBA00023163"/>
    </source>
</evidence>
<accession>A0A3S2Z889</accession>
<dbReference type="PANTHER" id="PTHR46796:SF6">
    <property type="entry name" value="ARAC SUBFAMILY"/>
    <property type="match status" value="1"/>
</dbReference>
<dbReference type="InterPro" id="IPR018060">
    <property type="entry name" value="HTH_AraC"/>
</dbReference>
<dbReference type="AlphaFoldDB" id="A0A3S2Z889"/>
<proteinExistence type="predicted"/>
<dbReference type="InterPro" id="IPR050204">
    <property type="entry name" value="AraC_XylS_family_regulators"/>
</dbReference>
<dbReference type="SUPFAM" id="SSF46689">
    <property type="entry name" value="Homeodomain-like"/>
    <property type="match status" value="2"/>
</dbReference>
<dbReference type="GO" id="GO:0043565">
    <property type="term" value="F:sequence-specific DNA binding"/>
    <property type="evidence" value="ECO:0007669"/>
    <property type="project" value="InterPro"/>
</dbReference>
<dbReference type="InterPro" id="IPR018062">
    <property type="entry name" value="HTH_AraC-typ_CS"/>
</dbReference>
<dbReference type="GO" id="GO:0003700">
    <property type="term" value="F:DNA-binding transcription factor activity"/>
    <property type="evidence" value="ECO:0007669"/>
    <property type="project" value="InterPro"/>
</dbReference>
<gene>
    <name evidence="5" type="ORF">EOI86_12275</name>
</gene>
<dbReference type="PANTHER" id="PTHR46796">
    <property type="entry name" value="HTH-TYPE TRANSCRIPTIONAL ACTIVATOR RHAS-RELATED"/>
    <property type="match status" value="1"/>
</dbReference>
<evidence type="ECO:0000259" key="4">
    <source>
        <dbReference type="PROSITE" id="PS01124"/>
    </source>
</evidence>
<feature type="domain" description="HTH araC/xylS-type" evidence="4">
    <location>
        <begin position="216"/>
        <end position="314"/>
    </location>
</feature>
<keyword evidence="6" id="KW-1185">Reference proteome</keyword>
<protein>
    <submittedName>
        <fullName evidence="5">AraC family transcriptional regulator</fullName>
    </submittedName>
</protein>
<evidence type="ECO:0000313" key="6">
    <source>
        <dbReference type="Proteomes" id="UP000287447"/>
    </source>
</evidence>
<dbReference type="PROSITE" id="PS00041">
    <property type="entry name" value="HTH_ARAC_FAMILY_1"/>
    <property type="match status" value="1"/>
</dbReference>
<dbReference type="Proteomes" id="UP000287447">
    <property type="component" value="Unassembled WGS sequence"/>
</dbReference>
<keyword evidence="1" id="KW-0805">Transcription regulation</keyword>
<dbReference type="InterPro" id="IPR009057">
    <property type="entry name" value="Homeodomain-like_sf"/>
</dbReference>